<reference evidence="1" key="1">
    <citation type="submission" date="2023-04" db="EMBL/GenBank/DDBJ databases">
        <title>Ambrosiozyma monospora NBRC 10751.</title>
        <authorList>
            <person name="Ichikawa N."/>
            <person name="Sato H."/>
            <person name="Tonouchi N."/>
        </authorList>
    </citation>
    <scope>NUCLEOTIDE SEQUENCE</scope>
    <source>
        <strain evidence="1">NBRC 10751</strain>
    </source>
</reference>
<keyword evidence="2" id="KW-1185">Reference proteome</keyword>
<comment type="caution">
    <text evidence="1">The sequence shown here is derived from an EMBL/GenBank/DDBJ whole genome shotgun (WGS) entry which is preliminary data.</text>
</comment>
<dbReference type="Proteomes" id="UP001165064">
    <property type="component" value="Unassembled WGS sequence"/>
</dbReference>
<sequence length="280" mass="31234">MEIWIQHRGPENLPYNYPQQHQHHSQTQNVQIRPLQQTQEMTQSNLIAKNTMEQESTSNNNNNNTNPATNWQSVDNHVPDQMLHLLFQGRNFPPMPFPNTTAASHNSSSPAALDTNGSYSSSSPIPSSTAAIAAATVSGTATATATVENNIDVSSGTLSSGQDTNLSPTSRISNDNNSDKRVPRTTLHRHHDQSHKNLIATNHINIHASVKSHMPKQIMEILDTNPLPKSLDIDNFGIPTTSLAVHPMARYLLNYYIRDLCLPLVSYHPWEKHQMQEMHC</sequence>
<evidence type="ECO:0000313" key="2">
    <source>
        <dbReference type="Proteomes" id="UP001165064"/>
    </source>
</evidence>
<accession>A0ACB5U227</accession>
<organism evidence="1 2">
    <name type="scientific">Ambrosiozyma monospora</name>
    <name type="common">Yeast</name>
    <name type="synonym">Endomycopsis monosporus</name>
    <dbReference type="NCBI Taxonomy" id="43982"/>
    <lineage>
        <taxon>Eukaryota</taxon>
        <taxon>Fungi</taxon>
        <taxon>Dikarya</taxon>
        <taxon>Ascomycota</taxon>
        <taxon>Saccharomycotina</taxon>
        <taxon>Pichiomycetes</taxon>
        <taxon>Pichiales</taxon>
        <taxon>Pichiaceae</taxon>
        <taxon>Ambrosiozyma</taxon>
    </lineage>
</organism>
<evidence type="ECO:0000313" key="1">
    <source>
        <dbReference type="EMBL" id="GME99583.1"/>
    </source>
</evidence>
<name>A0ACB5U227_AMBMO</name>
<gene>
    <name evidence="1" type="ORF">Amon02_001075800</name>
</gene>
<dbReference type="EMBL" id="BSXS01011050">
    <property type="protein sequence ID" value="GME99583.1"/>
    <property type="molecule type" value="Genomic_DNA"/>
</dbReference>
<protein>
    <submittedName>
        <fullName evidence="1">Unnamed protein product</fullName>
    </submittedName>
</protein>
<proteinExistence type="predicted"/>